<proteinExistence type="predicted"/>
<dbReference type="Gene3D" id="1.10.357.10">
    <property type="entry name" value="Tetracycline Repressor, domain 2"/>
    <property type="match status" value="1"/>
</dbReference>
<evidence type="ECO:0000313" key="5">
    <source>
        <dbReference type="Proteomes" id="UP000655410"/>
    </source>
</evidence>
<evidence type="ECO:0000256" key="1">
    <source>
        <dbReference type="ARBA" id="ARBA00023125"/>
    </source>
</evidence>
<evidence type="ECO:0000259" key="3">
    <source>
        <dbReference type="PROSITE" id="PS50977"/>
    </source>
</evidence>
<dbReference type="InterPro" id="IPR050109">
    <property type="entry name" value="HTH-type_TetR-like_transc_reg"/>
</dbReference>
<reference evidence="5" key="1">
    <citation type="journal article" date="2019" name="Int. J. Syst. Evol. Microbiol.">
        <title>The Global Catalogue of Microorganisms (GCM) 10K type strain sequencing project: providing services to taxonomists for standard genome sequencing and annotation.</title>
        <authorList>
            <consortium name="The Broad Institute Genomics Platform"/>
            <consortium name="The Broad Institute Genome Sequencing Center for Infectious Disease"/>
            <person name="Wu L."/>
            <person name="Ma J."/>
        </authorList>
    </citation>
    <scope>NUCLEOTIDE SEQUENCE [LARGE SCALE GENOMIC DNA]</scope>
    <source>
        <strain evidence="5">CGMCC 4.7371</strain>
    </source>
</reference>
<gene>
    <name evidence="4" type="ORF">GCM10011584_35100</name>
</gene>
<accession>A0ABQ2NFP7</accession>
<name>A0ABQ2NFP7_9ACTN</name>
<feature type="domain" description="HTH tetR-type" evidence="3">
    <location>
        <begin position="19"/>
        <end position="79"/>
    </location>
</feature>
<dbReference type="PROSITE" id="PS50977">
    <property type="entry name" value="HTH_TETR_2"/>
    <property type="match status" value="1"/>
</dbReference>
<dbReference type="InterPro" id="IPR001647">
    <property type="entry name" value="HTH_TetR"/>
</dbReference>
<dbReference type="PANTHER" id="PTHR30055">
    <property type="entry name" value="HTH-TYPE TRANSCRIPTIONAL REGULATOR RUTR"/>
    <property type="match status" value="1"/>
</dbReference>
<dbReference type="Pfam" id="PF00440">
    <property type="entry name" value="TetR_N"/>
    <property type="match status" value="1"/>
</dbReference>
<keyword evidence="5" id="KW-1185">Reference proteome</keyword>
<comment type="caution">
    <text evidence="4">The sequence shown here is derived from an EMBL/GenBank/DDBJ whole genome shotgun (WGS) entry which is preliminary data.</text>
</comment>
<sequence length="217" mass="23206">MSAVAKRGYGGKSAEQRRAERRGAFLQAGRDLWCENGWPAVTMRGVCARAGLADRYFYQSFPDRDALLVAVAEEVRNEVLTTIIAALAEHADEPLECQLRSALTAVVGLVAEDPGSMQIFFGEHGGSDVLQALRRDTTEAVVDLFTTVGTPVVAVGVEPVEFRVVLLVGIGGFVETMTAWRAGSLEATPDELVQILMDVSQRMAAGLLELGGPARGS</sequence>
<dbReference type="SUPFAM" id="SSF46689">
    <property type="entry name" value="Homeodomain-like"/>
    <property type="match status" value="1"/>
</dbReference>
<dbReference type="RefSeq" id="WP_188785444.1">
    <property type="nucleotide sequence ID" value="NZ_BMNI01000019.1"/>
</dbReference>
<protein>
    <submittedName>
        <fullName evidence="4">Transcriptional regulator, TetR family protein</fullName>
    </submittedName>
</protein>
<dbReference type="EMBL" id="BMNI01000019">
    <property type="protein sequence ID" value="GGO94326.1"/>
    <property type="molecule type" value="Genomic_DNA"/>
</dbReference>
<keyword evidence="1 2" id="KW-0238">DNA-binding</keyword>
<dbReference type="Proteomes" id="UP000655410">
    <property type="component" value="Unassembled WGS sequence"/>
</dbReference>
<dbReference type="PANTHER" id="PTHR30055:SF226">
    <property type="entry name" value="HTH-TYPE TRANSCRIPTIONAL REGULATOR PKSA"/>
    <property type="match status" value="1"/>
</dbReference>
<feature type="DNA-binding region" description="H-T-H motif" evidence="2">
    <location>
        <begin position="42"/>
        <end position="61"/>
    </location>
</feature>
<organism evidence="4 5">
    <name type="scientific">Nocardioides phosphati</name>
    <dbReference type="NCBI Taxonomy" id="1867775"/>
    <lineage>
        <taxon>Bacteria</taxon>
        <taxon>Bacillati</taxon>
        <taxon>Actinomycetota</taxon>
        <taxon>Actinomycetes</taxon>
        <taxon>Propionibacteriales</taxon>
        <taxon>Nocardioidaceae</taxon>
        <taxon>Nocardioides</taxon>
    </lineage>
</organism>
<dbReference type="InterPro" id="IPR009057">
    <property type="entry name" value="Homeodomain-like_sf"/>
</dbReference>
<evidence type="ECO:0000313" key="4">
    <source>
        <dbReference type="EMBL" id="GGO94326.1"/>
    </source>
</evidence>
<evidence type="ECO:0000256" key="2">
    <source>
        <dbReference type="PROSITE-ProRule" id="PRU00335"/>
    </source>
</evidence>